<evidence type="ECO:0000313" key="6">
    <source>
        <dbReference type="Proteomes" id="UP001183535"/>
    </source>
</evidence>
<keyword evidence="3" id="KW-0732">Signal</keyword>
<name>A0ABD5EFD9_9ACTN</name>
<feature type="compositionally biased region" description="Gly residues" evidence="1">
    <location>
        <begin position="231"/>
        <end position="243"/>
    </location>
</feature>
<proteinExistence type="predicted"/>
<dbReference type="PROSITE" id="PS51318">
    <property type="entry name" value="TAT"/>
    <property type="match status" value="1"/>
</dbReference>
<comment type="caution">
    <text evidence="5">The sequence shown here is derived from an EMBL/GenBank/DDBJ whole genome shotgun (WGS) entry which is preliminary data.</text>
</comment>
<feature type="chain" id="PRO_5044771104" description="DUF6801 domain-containing protein" evidence="3">
    <location>
        <begin position="22"/>
        <end position="359"/>
    </location>
</feature>
<evidence type="ECO:0000259" key="4">
    <source>
        <dbReference type="Pfam" id="PF20611"/>
    </source>
</evidence>
<evidence type="ECO:0000256" key="2">
    <source>
        <dbReference type="SAM" id="Phobius"/>
    </source>
</evidence>
<keyword evidence="2" id="KW-1133">Transmembrane helix</keyword>
<feature type="signal peptide" evidence="3">
    <location>
        <begin position="1"/>
        <end position="21"/>
    </location>
</feature>
<accession>A0ABD5EFD9</accession>
<evidence type="ECO:0000256" key="1">
    <source>
        <dbReference type="SAM" id="MobiDB-lite"/>
    </source>
</evidence>
<dbReference type="Pfam" id="PF20611">
    <property type="entry name" value="DUF6801"/>
    <property type="match status" value="1"/>
</dbReference>
<protein>
    <recommendedName>
        <fullName evidence="4">DUF6801 domain-containing protein</fullName>
    </recommendedName>
</protein>
<feature type="compositionally biased region" description="Low complexity" evidence="1">
    <location>
        <begin position="269"/>
        <end position="278"/>
    </location>
</feature>
<evidence type="ECO:0000313" key="5">
    <source>
        <dbReference type="EMBL" id="MDT0433397.1"/>
    </source>
</evidence>
<dbReference type="RefSeq" id="WP_311638445.1">
    <property type="nucleotide sequence ID" value="NZ_JAVRES010000001.1"/>
</dbReference>
<dbReference type="AlphaFoldDB" id="A0ABD5EFD9"/>
<dbReference type="Proteomes" id="UP001183535">
    <property type="component" value="Unassembled WGS sequence"/>
</dbReference>
<feature type="region of interest" description="Disordered" evidence="1">
    <location>
        <begin position="173"/>
        <end position="307"/>
    </location>
</feature>
<keyword evidence="2" id="KW-0472">Membrane</keyword>
<gene>
    <name evidence="5" type="ORF">RM877_01750</name>
</gene>
<keyword evidence="2" id="KW-0812">Transmembrane</keyword>
<dbReference type="EMBL" id="JAVRES010000001">
    <property type="protein sequence ID" value="MDT0433397.1"/>
    <property type="molecule type" value="Genomic_DNA"/>
</dbReference>
<evidence type="ECO:0000256" key="3">
    <source>
        <dbReference type="SAM" id="SignalP"/>
    </source>
</evidence>
<feature type="compositionally biased region" description="Gly residues" evidence="1">
    <location>
        <begin position="257"/>
        <end position="268"/>
    </location>
</feature>
<feature type="domain" description="DUF6801" evidence="4">
    <location>
        <begin position="43"/>
        <end position="195"/>
    </location>
</feature>
<organism evidence="5 6">
    <name type="scientific">Streptomyces doudnae</name>
    <dbReference type="NCBI Taxonomy" id="3075536"/>
    <lineage>
        <taxon>Bacteria</taxon>
        <taxon>Bacillati</taxon>
        <taxon>Actinomycetota</taxon>
        <taxon>Actinomycetes</taxon>
        <taxon>Kitasatosporales</taxon>
        <taxon>Streptomycetaceae</taxon>
        <taxon>Streptomyces</taxon>
    </lineage>
</organism>
<feature type="transmembrane region" description="Helical" evidence="2">
    <location>
        <begin position="313"/>
        <end position="332"/>
    </location>
</feature>
<sequence>MSGVSGRRRALFALAAGTAVAAVGTGAVGAGAASAAPVSLTLDYTCDFPYVGHQRVTVALKADVPGTHRVGEPSRPFPVEATATVSGLLTGGLRLLGVHSVAGTADGSVDVTAPQGGFRVGVPFTIPATVLPGSGDLRVPVTGTAPSVTFTAPGRGRIDVGDFTLHLTARDADGRPKLGRLDPPCTVDGGQRTTIESFDVRPRPTPAPTPSASPSAGVPAPPSSGRTSPHGGAGAARKGGTGGHARPTAASGHAGAASGGAASGGATGRGVAADTGPTPTAPPPVRTASPSTASPATGTPLRATGTGSGARPVLLALGGCAAVAGAAGYGGLRRHRRRGAAKGVVLIGEVEETPPSGER</sequence>
<dbReference type="InterPro" id="IPR006311">
    <property type="entry name" value="TAT_signal"/>
</dbReference>
<keyword evidence="6" id="KW-1185">Reference proteome</keyword>
<feature type="compositionally biased region" description="Low complexity" evidence="1">
    <location>
        <begin position="286"/>
        <end position="300"/>
    </location>
</feature>
<reference evidence="6" key="1">
    <citation type="submission" date="2023-07" db="EMBL/GenBank/DDBJ databases">
        <title>30 novel species of actinomycetes from the DSMZ collection.</title>
        <authorList>
            <person name="Nouioui I."/>
        </authorList>
    </citation>
    <scope>NUCLEOTIDE SEQUENCE [LARGE SCALE GENOMIC DNA]</scope>
    <source>
        <strain evidence="6">DSM 41981</strain>
    </source>
</reference>
<dbReference type="InterPro" id="IPR046542">
    <property type="entry name" value="DUF6801"/>
</dbReference>